<dbReference type="Gene3D" id="3.40.50.620">
    <property type="entry name" value="HUPs"/>
    <property type="match status" value="1"/>
</dbReference>
<dbReference type="RefSeq" id="XP_066801372.1">
    <property type="nucleotide sequence ID" value="XM_066947913.1"/>
</dbReference>
<name>A0AAW0YMZ8_9TREE</name>
<organism evidence="2 3">
    <name type="scientific">Kwoniella newhampshirensis</name>
    <dbReference type="NCBI Taxonomy" id="1651941"/>
    <lineage>
        <taxon>Eukaryota</taxon>
        <taxon>Fungi</taxon>
        <taxon>Dikarya</taxon>
        <taxon>Basidiomycota</taxon>
        <taxon>Agaricomycotina</taxon>
        <taxon>Tremellomycetes</taxon>
        <taxon>Tremellales</taxon>
        <taxon>Cryptococcaceae</taxon>
        <taxon>Kwoniella</taxon>
    </lineage>
</organism>
<keyword evidence="3" id="KW-1185">Reference proteome</keyword>
<dbReference type="KEGG" id="kne:92182076"/>
<dbReference type="PANTHER" id="PTHR31285:SF0">
    <property type="entry name" value="NICOTINAMIDE MONONUCLEOTIDE ADENYLYLTRANSFERASE"/>
    <property type="match status" value="1"/>
</dbReference>
<proteinExistence type="predicted"/>
<comment type="caution">
    <text evidence="2">The sequence shown here is derived from an EMBL/GenBank/DDBJ whole genome shotgun (WGS) entry which is preliminary data.</text>
</comment>
<dbReference type="Proteomes" id="UP001388673">
    <property type="component" value="Unassembled WGS sequence"/>
</dbReference>
<dbReference type="GO" id="GO:0005737">
    <property type="term" value="C:cytoplasm"/>
    <property type="evidence" value="ECO:0007669"/>
    <property type="project" value="TreeGrafter"/>
</dbReference>
<sequence length="359" mass="39123">MPSGSSDLSSLVQHISSTARSFALVHSTPGWPYPPPGADPPSSSSSRSNARSDTTPSGSTCPPLHIAILDSSFNPPTLAHQSIASSSNPPLYKYNFPSATPTGVPRDITTNDVNNDNLYNEGTLRPTPTPTPTPTSTHPYTSRLLLFSARNVEKTLKEGDTTPVQRLEMMSLLSETLRDLHPDEGVAVGLINEATFVGKAGIIRDWLVHQHQRQNQRNQSRSETQSQIDLTFLIGTDTLVRVFDPRFYPPGEMESLLERLFTPSDRGGYGATLVSARRGTEPSDRALEEEILNRDGVKKWVVSGHVRILGAGSDGWEDVSSTKVREAVKSDGQEGDDGGLIKMVGKDIGDYIKREGLYK</sequence>
<dbReference type="SUPFAM" id="SSF52374">
    <property type="entry name" value="Nucleotidylyl transferase"/>
    <property type="match status" value="1"/>
</dbReference>
<dbReference type="GO" id="GO:0000309">
    <property type="term" value="F:nicotinamide-nucleotide adenylyltransferase activity"/>
    <property type="evidence" value="ECO:0007669"/>
    <property type="project" value="TreeGrafter"/>
</dbReference>
<feature type="region of interest" description="Disordered" evidence="1">
    <location>
        <begin position="120"/>
        <end position="139"/>
    </location>
</feature>
<feature type="compositionally biased region" description="Low complexity" evidence="1">
    <location>
        <begin position="40"/>
        <end position="54"/>
    </location>
</feature>
<dbReference type="GO" id="GO:0005634">
    <property type="term" value="C:nucleus"/>
    <property type="evidence" value="ECO:0007669"/>
    <property type="project" value="TreeGrafter"/>
</dbReference>
<dbReference type="GO" id="GO:0016887">
    <property type="term" value="F:ATP hydrolysis activity"/>
    <property type="evidence" value="ECO:0007669"/>
    <property type="project" value="TreeGrafter"/>
</dbReference>
<dbReference type="InterPro" id="IPR014729">
    <property type="entry name" value="Rossmann-like_a/b/a_fold"/>
</dbReference>
<reference evidence="2 3" key="1">
    <citation type="journal article" date="2024" name="bioRxiv">
        <title>Comparative genomics of Cryptococcus and Kwoniella reveals pathogenesis evolution and contrasting karyotype dynamics via intercentromeric recombination or chromosome fusion.</title>
        <authorList>
            <person name="Coelho M.A."/>
            <person name="David-Palma M."/>
            <person name="Shea T."/>
            <person name="Bowers K."/>
            <person name="McGinley-Smith S."/>
            <person name="Mohammad A.W."/>
            <person name="Gnirke A."/>
            <person name="Yurkov A.M."/>
            <person name="Nowrousian M."/>
            <person name="Sun S."/>
            <person name="Cuomo C.A."/>
            <person name="Heitman J."/>
        </authorList>
    </citation>
    <scope>NUCLEOTIDE SEQUENCE [LARGE SCALE GENOMIC DNA]</scope>
    <source>
        <strain evidence="2 3">CBS 13917</strain>
    </source>
</reference>
<dbReference type="PANTHER" id="PTHR31285">
    <property type="entry name" value="NICOTINAMIDE MONONUCLEOTIDE ADENYLYLTRANSFERASE"/>
    <property type="match status" value="1"/>
</dbReference>
<dbReference type="EMBL" id="JBCAWK010000009">
    <property type="protein sequence ID" value="KAK8849484.1"/>
    <property type="molecule type" value="Genomic_DNA"/>
</dbReference>
<evidence type="ECO:0000313" key="2">
    <source>
        <dbReference type="EMBL" id="KAK8849484.1"/>
    </source>
</evidence>
<evidence type="ECO:0000256" key="1">
    <source>
        <dbReference type="SAM" id="MobiDB-lite"/>
    </source>
</evidence>
<gene>
    <name evidence="2" type="ORF">IAR55_004818</name>
</gene>
<accession>A0AAW0YMZ8</accession>
<evidence type="ECO:0008006" key="4">
    <source>
        <dbReference type="Google" id="ProtNLM"/>
    </source>
</evidence>
<feature type="region of interest" description="Disordered" evidence="1">
    <location>
        <begin position="26"/>
        <end position="64"/>
    </location>
</feature>
<dbReference type="AlphaFoldDB" id="A0AAW0YMZ8"/>
<protein>
    <recommendedName>
        <fullName evidence="4">Nicotinamide-nucleotide adenylyltransferase</fullName>
    </recommendedName>
</protein>
<dbReference type="GeneID" id="92182076"/>
<evidence type="ECO:0000313" key="3">
    <source>
        <dbReference type="Proteomes" id="UP001388673"/>
    </source>
</evidence>